<feature type="transmembrane region" description="Helical" evidence="2">
    <location>
        <begin position="46"/>
        <end position="71"/>
    </location>
</feature>
<evidence type="ECO:0000313" key="3">
    <source>
        <dbReference type="EMBL" id="PWS35893.1"/>
    </source>
</evidence>
<feature type="transmembrane region" description="Helical" evidence="2">
    <location>
        <begin position="77"/>
        <end position="100"/>
    </location>
</feature>
<keyword evidence="4" id="KW-1185">Reference proteome</keyword>
<protein>
    <recommendedName>
        <fullName evidence="5">Urease accessory protein UreH-like transmembrane domain-containing protein</fullName>
    </recommendedName>
</protein>
<name>A0A317FBM1_9PROT</name>
<feature type="compositionally biased region" description="Basic and acidic residues" evidence="1">
    <location>
        <begin position="136"/>
        <end position="150"/>
    </location>
</feature>
<dbReference type="OrthoDB" id="9782403at2"/>
<evidence type="ECO:0008006" key="5">
    <source>
        <dbReference type="Google" id="ProtNLM"/>
    </source>
</evidence>
<feature type="transmembrane region" description="Helical" evidence="2">
    <location>
        <begin position="253"/>
        <end position="270"/>
    </location>
</feature>
<comment type="caution">
    <text evidence="3">The sequence shown here is derived from an EMBL/GenBank/DDBJ whole genome shotgun (WGS) entry which is preliminary data.</text>
</comment>
<keyword evidence="2" id="KW-0812">Transmembrane</keyword>
<gene>
    <name evidence="3" type="ORF">DFH01_20215</name>
</gene>
<evidence type="ECO:0000313" key="4">
    <source>
        <dbReference type="Proteomes" id="UP000245765"/>
    </source>
</evidence>
<keyword evidence="2" id="KW-0472">Membrane</keyword>
<accession>A0A317FBM1</accession>
<dbReference type="EMBL" id="QGNA01000004">
    <property type="protein sequence ID" value="PWS35893.1"/>
    <property type="molecule type" value="Genomic_DNA"/>
</dbReference>
<feature type="transmembrane region" description="Helical" evidence="2">
    <location>
        <begin position="6"/>
        <end position="25"/>
    </location>
</feature>
<evidence type="ECO:0000256" key="2">
    <source>
        <dbReference type="SAM" id="Phobius"/>
    </source>
</evidence>
<dbReference type="AlphaFoldDB" id="A0A317FBM1"/>
<dbReference type="Proteomes" id="UP000245765">
    <property type="component" value="Unassembled WGS sequence"/>
</dbReference>
<sequence length="272" mass="29135">MDTSGAVLASVLVTGLVVAFLHAAIPTHWLPFVLAARGQGWSRTRTLGVVGFAGAGHVLLTTLLGALLVFAGMQVEGWIGSLFAWIAGGALILIGLFYLWRQRRGGGHGHVHLFGGHAHDHDHDHDHHGHRHDHAHHHDHDHDHDHDHGHDHGHRHDHAPRAARAAQGAAAAGAPARRSDIAVILGLFALLTFSPCEGFLPVYGAGIVFGWWGFLLLSGALALATVAAMVLFTWLTLLGIERLNLGRIEQYEAGIYGALFIGLGLLIIVTEA</sequence>
<feature type="transmembrane region" description="Helical" evidence="2">
    <location>
        <begin position="181"/>
        <end position="203"/>
    </location>
</feature>
<organism evidence="3 4">
    <name type="scientific">Falsiroseomonas bella</name>
    <dbReference type="NCBI Taxonomy" id="2184016"/>
    <lineage>
        <taxon>Bacteria</taxon>
        <taxon>Pseudomonadati</taxon>
        <taxon>Pseudomonadota</taxon>
        <taxon>Alphaproteobacteria</taxon>
        <taxon>Acetobacterales</taxon>
        <taxon>Roseomonadaceae</taxon>
        <taxon>Falsiroseomonas</taxon>
    </lineage>
</organism>
<dbReference type="RefSeq" id="WP_109872259.1">
    <property type="nucleotide sequence ID" value="NZ_QGNA01000004.1"/>
</dbReference>
<keyword evidence="2" id="KW-1133">Transmembrane helix</keyword>
<evidence type="ECO:0000256" key="1">
    <source>
        <dbReference type="SAM" id="MobiDB-lite"/>
    </source>
</evidence>
<proteinExistence type="predicted"/>
<feature type="region of interest" description="Disordered" evidence="1">
    <location>
        <begin position="122"/>
        <end position="169"/>
    </location>
</feature>
<reference evidence="4" key="1">
    <citation type="submission" date="2018-05" db="EMBL/GenBank/DDBJ databases">
        <authorList>
            <person name="Du Z."/>
            <person name="Wang X."/>
        </authorList>
    </citation>
    <scope>NUCLEOTIDE SEQUENCE [LARGE SCALE GENOMIC DNA]</scope>
    <source>
        <strain evidence="4">CQN31</strain>
    </source>
</reference>
<feature type="transmembrane region" description="Helical" evidence="2">
    <location>
        <begin position="209"/>
        <end position="232"/>
    </location>
</feature>